<evidence type="ECO:0000256" key="2">
    <source>
        <dbReference type="SAM" id="Phobius"/>
    </source>
</evidence>
<dbReference type="HOGENOM" id="CLU_1425596_0_0_9"/>
<dbReference type="PROSITE" id="PS00409">
    <property type="entry name" value="PROKAR_NTER_METHYL"/>
    <property type="match status" value="1"/>
</dbReference>
<proteinExistence type="predicted"/>
<feature type="coiled-coil region" evidence="1">
    <location>
        <begin position="45"/>
        <end position="72"/>
    </location>
</feature>
<dbReference type="SUPFAM" id="SSF54523">
    <property type="entry name" value="Pili subunits"/>
    <property type="match status" value="1"/>
</dbReference>
<keyword evidence="4" id="KW-1185">Reference proteome</keyword>
<dbReference type="InterPro" id="IPR012902">
    <property type="entry name" value="N_methyl_site"/>
</dbReference>
<keyword evidence="1" id="KW-0175">Coiled coil</keyword>
<dbReference type="Proteomes" id="UP000000347">
    <property type="component" value="Chromosome"/>
</dbReference>
<evidence type="ECO:0000256" key="1">
    <source>
        <dbReference type="SAM" id="Coils"/>
    </source>
</evidence>
<dbReference type="AlphaFoldDB" id="D9TFJ3"/>
<dbReference type="OrthoDB" id="1716344at2"/>
<dbReference type="KEGG" id="cob:COB47_1683"/>
<dbReference type="eggNOG" id="ENOG5033NTS">
    <property type="taxonomic scope" value="Bacteria"/>
</dbReference>
<keyword evidence="2" id="KW-1133">Transmembrane helix</keyword>
<keyword evidence="2" id="KW-0812">Transmembrane</keyword>
<organism evidence="3 4">
    <name type="scientific">Caldicellulosiruptor obsidiansis (strain ATCC BAA-2073 / JCM 16842 / OB47)</name>
    <dbReference type="NCBI Taxonomy" id="608506"/>
    <lineage>
        <taxon>Bacteria</taxon>
        <taxon>Bacillati</taxon>
        <taxon>Bacillota</taxon>
        <taxon>Bacillota incertae sedis</taxon>
        <taxon>Caldicellulosiruptorales</taxon>
        <taxon>Caldicellulosiruptoraceae</taxon>
        <taxon>Caldicellulosiruptor</taxon>
    </lineage>
</organism>
<evidence type="ECO:0000313" key="4">
    <source>
        <dbReference type="Proteomes" id="UP000000347"/>
    </source>
</evidence>
<dbReference type="RefSeq" id="WP_013290960.1">
    <property type="nucleotide sequence ID" value="NC_014392.1"/>
</dbReference>
<name>D9TFJ3_CALOO</name>
<dbReference type="EMBL" id="CP002164">
    <property type="protein sequence ID" value="ADL42963.1"/>
    <property type="molecule type" value="Genomic_DNA"/>
</dbReference>
<dbReference type="Pfam" id="PF07963">
    <property type="entry name" value="N_methyl"/>
    <property type="match status" value="1"/>
</dbReference>
<accession>D9TFJ3</accession>
<dbReference type="STRING" id="608506.COB47_1683"/>
<feature type="transmembrane region" description="Helical" evidence="2">
    <location>
        <begin position="21"/>
        <end position="39"/>
    </location>
</feature>
<keyword evidence="2" id="KW-0472">Membrane</keyword>
<reference evidence="3 4" key="1">
    <citation type="journal article" date="2010" name="J. Bacteriol.">
        <title>Complete genome sequence of the cellulolytic thermophile Caldicellulosiruptor obsidiansis OB47T.</title>
        <authorList>
            <person name="Elkins J.G."/>
            <person name="Lochner A."/>
            <person name="Hamilton-Brehm S.D."/>
            <person name="Davenport K.W."/>
            <person name="Podar M."/>
            <person name="Brown S.D."/>
            <person name="Land M.L."/>
            <person name="Hauser L.J."/>
            <person name="Klingeman D.M."/>
            <person name="Raman B."/>
            <person name="Goodwin L.A."/>
            <person name="Tapia R."/>
            <person name="Meincke L.J."/>
            <person name="Detter J.C."/>
            <person name="Bruce D.C."/>
            <person name="Han C.S."/>
            <person name="Palumbo A.V."/>
            <person name="Cottingham R.W."/>
            <person name="Keller M."/>
            <person name="Graham D.E."/>
        </authorList>
    </citation>
    <scope>NUCLEOTIDE SEQUENCE [LARGE SCALE GENOMIC DNA]</scope>
    <source>
        <strain evidence="4">ATCC BAA-2073 / strain OB47</strain>
    </source>
</reference>
<gene>
    <name evidence="3" type="ordered locus">COB47_1683</name>
</gene>
<evidence type="ECO:0000313" key="3">
    <source>
        <dbReference type="EMBL" id="ADL42963.1"/>
    </source>
</evidence>
<evidence type="ECO:0008006" key="5">
    <source>
        <dbReference type="Google" id="ProtNLM"/>
    </source>
</evidence>
<dbReference type="NCBIfam" id="TIGR02532">
    <property type="entry name" value="IV_pilin_GFxxxE"/>
    <property type="match status" value="1"/>
</dbReference>
<dbReference type="InterPro" id="IPR045584">
    <property type="entry name" value="Pilin-like"/>
</dbReference>
<dbReference type="Gene3D" id="3.30.700.10">
    <property type="entry name" value="Glycoprotein, Type 4 Pilin"/>
    <property type="match status" value="1"/>
</dbReference>
<protein>
    <recommendedName>
        <fullName evidence="5">Prepilin-type N-terminal cleavage/methylation domain-containing protein</fullName>
    </recommendedName>
</protein>
<sequence>MRCNLKIKSDFKLKGLTLVELIVVVAIVAIILGAIYSFFIQNFKVAQENINIARIEGEAKRLNDQVKQWLSMSDQASIQYSVVGTTKVITMDVYQSDLPAPTARPDFRIKLVYDSGSKKISIEKIFLASSSSPTVPSPIAFTFLDGLVTRFDCIFVSGSKIVIEYEVVINKRGSNLITRVYKIEHVFRTF</sequence>